<dbReference type="EMBL" id="JAROCA020000001">
    <property type="protein sequence ID" value="MDY0404324.1"/>
    <property type="molecule type" value="Genomic_DNA"/>
</dbReference>
<protein>
    <submittedName>
        <fullName evidence="2">Uncharacterized protein</fullName>
    </submittedName>
</protein>
<reference evidence="2 3" key="1">
    <citation type="submission" date="2023-10" db="EMBL/GenBank/DDBJ databases">
        <title>179-bfca-hs.</title>
        <authorList>
            <person name="Miliotis G."/>
            <person name="Sengupta P."/>
            <person name="Hameed A."/>
            <person name="Chuvochina M."/>
            <person name="Mcdonagh F."/>
            <person name="Simpson A.C."/>
            <person name="Singh N.K."/>
            <person name="Rekha P.D."/>
            <person name="Raman K."/>
            <person name="Hugenholtz P."/>
            <person name="Venkateswaran K."/>
        </authorList>
    </citation>
    <scope>NUCLEOTIDE SEQUENCE [LARGE SCALE GENOMIC DNA]</scope>
    <source>
        <strain evidence="2 3">179-BFC-A-HS</strain>
    </source>
</reference>
<sequence>MSLYINDDGKHIYKNDDIMAPNQSYFQTDYRREMVEQQQRMNETLLETLNVLQQQQQQLQAADQQKWQAVSKHMQSLEKQAEKQITESKGVAQQLQQNHNLLQTMAKKDEETKQQQMQELAAMQQQNQILQGGLHEQKEKTAEMDQKLAAINRTVEGAQVLQQQTLAELAVQFNQAETMDQKLKNQSELLKQQMQQQEAAIANHEAVLNEDVLRRHAEVEERLDGQEAILEKILRQVGNLRSIVYERSSHLADKMEEGFRLSSAFAYNLITRKDQSVAMVTKKDAPNKQKG</sequence>
<dbReference type="RefSeq" id="WP_306065832.1">
    <property type="nucleotide sequence ID" value="NZ_JAROCA020000001.1"/>
</dbReference>
<organism evidence="2 3">
    <name type="scientific">Tigheibacillus jepli</name>
    <dbReference type="NCBI Taxonomy" id="3035914"/>
    <lineage>
        <taxon>Bacteria</taxon>
        <taxon>Bacillati</taxon>
        <taxon>Bacillota</taxon>
        <taxon>Bacilli</taxon>
        <taxon>Bacillales</taxon>
        <taxon>Bacillaceae</taxon>
        <taxon>Tigheibacillus</taxon>
    </lineage>
</organism>
<keyword evidence="1" id="KW-0175">Coiled coil</keyword>
<proteinExistence type="predicted"/>
<feature type="coiled-coil region" evidence="1">
    <location>
        <begin position="35"/>
        <end position="126"/>
    </location>
</feature>
<gene>
    <name evidence="2" type="ORF">P5G51_001855</name>
</gene>
<evidence type="ECO:0000313" key="3">
    <source>
        <dbReference type="Proteomes" id="UP001228376"/>
    </source>
</evidence>
<evidence type="ECO:0000313" key="2">
    <source>
        <dbReference type="EMBL" id="MDY0404324.1"/>
    </source>
</evidence>
<keyword evidence="3" id="KW-1185">Reference proteome</keyword>
<comment type="caution">
    <text evidence="2">The sequence shown here is derived from an EMBL/GenBank/DDBJ whole genome shotgun (WGS) entry which is preliminary data.</text>
</comment>
<evidence type="ECO:0000256" key="1">
    <source>
        <dbReference type="SAM" id="Coils"/>
    </source>
</evidence>
<name>A0ABU5CER8_9BACI</name>
<accession>A0ABU5CER8</accession>
<dbReference type="Proteomes" id="UP001228376">
    <property type="component" value="Unassembled WGS sequence"/>
</dbReference>
<feature type="coiled-coil region" evidence="1">
    <location>
        <begin position="176"/>
        <end position="236"/>
    </location>
</feature>